<name>A0A2N5TUX0_9BASI</name>
<gene>
    <name evidence="2" type="ORF">PCASD_25082</name>
</gene>
<evidence type="ECO:0000313" key="3">
    <source>
        <dbReference type="Proteomes" id="UP000235392"/>
    </source>
</evidence>
<reference evidence="2 3" key="1">
    <citation type="submission" date="2017-11" db="EMBL/GenBank/DDBJ databases">
        <title>De novo assembly and phasing of dikaryotic genomes from two isolates of Puccinia coronata f. sp. avenae, the causal agent of oat crown rust.</title>
        <authorList>
            <person name="Miller M.E."/>
            <person name="Zhang Y."/>
            <person name="Omidvar V."/>
            <person name="Sperschneider J."/>
            <person name="Schwessinger B."/>
            <person name="Raley C."/>
            <person name="Palmer J.M."/>
            <person name="Garnica D."/>
            <person name="Upadhyaya N."/>
            <person name="Rathjen J."/>
            <person name="Taylor J.M."/>
            <person name="Park R.F."/>
            <person name="Dodds P.N."/>
            <person name="Hirsch C.D."/>
            <person name="Kianian S.F."/>
            <person name="Figueroa M."/>
        </authorList>
    </citation>
    <scope>NUCLEOTIDE SEQUENCE [LARGE SCALE GENOMIC DNA]</scope>
    <source>
        <strain evidence="2">12SD80</strain>
    </source>
</reference>
<dbReference type="Proteomes" id="UP000235392">
    <property type="component" value="Unassembled WGS sequence"/>
</dbReference>
<protein>
    <submittedName>
        <fullName evidence="2">Uncharacterized protein</fullName>
    </submittedName>
</protein>
<evidence type="ECO:0000256" key="1">
    <source>
        <dbReference type="SAM" id="MobiDB-lite"/>
    </source>
</evidence>
<dbReference type="EMBL" id="PGCI01000337">
    <property type="protein sequence ID" value="PLW29259.1"/>
    <property type="molecule type" value="Genomic_DNA"/>
</dbReference>
<dbReference type="AlphaFoldDB" id="A0A2N5TUX0"/>
<proteinExistence type="predicted"/>
<accession>A0A2N5TUX0</accession>
<feature type="region of interest" description="Disordered" evidence="1">
    <location>
        <begin position="21"/>
        <end position="99"/>
    </location>
</feature>
<comment type="caution">
    <text evidence="2">The sequence shown here is derived from an EMBL/GenBank/DDBJ whole genome shotgun (WGS) entry which is preliminary data.</text>
</comment>
<evidence type="ECO:0000313" key="2">
    <source>
        <dbReference type="EMBL" id="PLW29259.1"/>
    </source>
</evidence>
<sequence>MALVDVKHAWFDESIFPSLHAINPSADLSPHSRLPDFSGVSALPFDTDDKDNPSPDKDQPMASPAPSNHTTEEDVDMDIPADGKEPTTPQEAPPAAPRCLILRLGPHPIRISSTIDSSNILNR</sequence>
<organism evidence="2 3">
    <name type="scientific">Puccinia coronata f. sp. avenae</name>
    <dbReference type="NCBI Taxonomy" id="200324"/>
    <lineage>
        <taxon>Eukaryota</taxon>
        <taxon>Fungi</taxon>
        <taxon>Dikarya</taxon>
        <taxon>Basidiomycota</taxon>
        <taxon>Pucciniomycotina</taxon>
        <taxon>Pucciniomycetes</taxon>
        <taxon>Pucciniales</taxon>
        <taxon>Pucciniaceae</taxon>
        <taxon>Puccinia</taxon>
    </lineage>
</organism>
<feature type="compositionally biased region" description="Basic and acidic residues" evidence="1">
    <location>
        <begin position="50"/>
        <end position="59"/>
    </location>
</feature>